<name>A0A4U5N6A8_STECR</name>
<keyword evidence="2" id="KW-1185">Reference proteome</keyword>
<protein>
    <submittedName>
        <fullName evidence="1">Uncharacterized protein</fullName>
    </submittedName>
</protein>
<reference evidence="1 2" key="2">
    <citation type="journal article" date="2019" name="G3 (Bethesda)">
        <title>Hybrid Assembly of the Genome of the Entomopathogenic Nematode Steinernema carpocapsae Identifies the X-Chromosome.</title>
        <authorList>
            <person name="Serra L."/>
            <person name="Macchietto M."/>
            <person name="Macias-Munoz A."/>
            <person name="McGill C.J."/>
            <person name="Rodriguez I.M."/>
            <person name="Rodriguez B."/>
            <person name="Murad R."/>
            <person name="Mortazavi A."/>
        </authorList>
    </citation>
    <scope>NUCLEOTIDE SEQUENCE [LARGE SCALE GENOMIC DNA]</scope>
    <source>
        <strain evidence="1 2">ALL</strain>
    </source>
</reference>
<gene>
    <name evidence="1" type="ORF">L596_018809</name>
</gene>
<dbReference type="Proteomes" id="UP000298663">
    <property type="component" value="Unassembled WGS sequence"/>
</dbReference>
<organism evidence="1 2">
    <name type="scientific">Steinernema carpocapsae</name>
    <name type="common">Entomopathogenic nematode</name>
    <dbReference type="NCBI Taxonomy" id="34508"/>
    <lineage>
        <taxon>Eukaryota</taxon>
        <taxon>Metazoa</taxon>
        <taxon>Ecdysozoa</taxon>
        <taxon>Nematoda</taxon>
        <taxon>Chromadorea</taxon>
        <taxon>Rhabditida</taxon>
        <taxon>Tylenchina</taxon>
        <taxon>Panagrolaimomorpha</taxon>
        <taxon>Strongyloidoidea</taxon>
        <taxon>Steinernematidae</taxon>
        <taxon>Steinernema</taxon>
    </lineage>
</organism>
<proteinExistence type="predicted"/>
<accession>A0A4U5N6A8</accession>
<evidence type="ECO:0000313" key="1">
    <source>
        <dbReference type="EMBL" id="TKR77920.1"/>
    </source>
</evidence>
<comment type="caution">
    <text evidence="1">The sequence shown here is derived from an EMBL/GenBank/DDBJ whole genome shotgun (WGS) entry which is preliminary data.</text>
</comment>
<evidence type="ECO:0000313" key="2">
    <source>
        <dbReference type="Proteomes" id="UP000298663"/>
    </source>
</evidence>
<dbReference type="EMBL" id="AZBU02000005">
    <property type="protein sequence ID" value="TKR77920.1"/>
    <property type="molecule type" value="Genomic_DNA"/>
</dbReference>
<sequence>MMLKSGSWKNDTPMRLKVDWLRYSVNINAKIGRKAGIYVEHVTNEISIMRFRDDDFRNSTQGRSREIESPLWKKWKAKACDLSEKSTNLIAE</sequence>
<dbReference type="AlphaFoldDB" id="A0A4U5N6A8"/>
<reference evidence="1 2" key="1">
    <citation type="journal article" date="2015" name="Genome Biol.">
        <title>Comparative genomics of Steinernema reveals deeply conserved gene regulatory networks.</title>
        <authorList>
            <person name="Dillman A.R."/>
            <person name="Macchietto M."/>
            <person name="Porter C.F."/>
            <person name="Rogers A."/>
            <person name="Williams B."/>
            <person name="Antoshechkin I."/>
            <person name="Lee M.M."/>
            <person name="Goodwin Z."/>
            <person name="Lu X."/>
            <person name="Lewis E.E."/>
            <person name="Goodrich-Blair H."/>
            <person name="Stock S.P."/>
            <person name="Adams B.J."/>
            <person name="Sternberg P.W."/>
            <person name="Mortazavi A."/>
        </authorList>
    </citation>
    <scope>NUCLEOTIDE SEQUENCE [LARGE SCALE GENOMIC DNA]</scope>
    <source>
        <strain evidence="1 2">ALL</strain>
    </source>
</reference>